<evidence type="ECO:0000313" key="6">
    <source>
        <dbReference type="Proteomes" id="UP000244655"/>
    </source>
</evidence>
<evidence type="ECO:0000313" key="5">
    <source>
        <dbReference type="EMBL" id="AWG42682.1"/>
    </source>
</evidence>
<reference evidence="5 6" key="1">
    <citation type="submission" date="2018-01" db="EMBL/GenBank/DDBJ databases">
        <title>Genome sequence of Borrelia tachyglossi.</title>
        <authorList>
            <person name="Gofton A.W."/>
        </authorList>
    </citation>
    <scope>NUCLEOTIDE SEQUENCE [LARGE SCALE GENOMIC DNA]</scope>
    <source>
        <strain evidence="5 6">Bc-F10-1268</strain>
    </source>
</reference>
<accession>A0A2S1LWM3</accession>
<keyword evidence="3" id="KW-0975">Bacterial flagellum</keyword>
<comment type="subcellular location">
    <subcellularLocation>
        <location evidence="1">Bacterial flagellum basal body</location>
    </subcellularLocation>
</comment>
<keyword evidence="5" id="KW-0966">Cell projection</keyword>
<name>A0A2S1LWM3_9SPIR</name>
<evidence type="ECO:0000256" key="1">
    <source>
        <dbReference type="ARBA" id="ARBA00004117"/>
    </source>
</evidence>
<proteinExistence type="inferred from homology"/>
<dbReference type="GO" id="GO:0071973">
    <property type="term" value="P:bacterial-type flagellum-dependent cell motility"/>
    <property type="evidence" value="ECO:0007669"/>
    <property type="project" value="InterPro"/>
</dbReference>
<protein>
    <recommendedName>
        <fullName evidence="4">Flagellar hook-basal body complex protein FliE</fullName>
    </recommendedName>
</protein>
<sequence>MKIDSFFTDNNIYLIRKNPLHFSLDVKHEEVGKTFKDTFLDVISRVNDSQLNASRMSDKAILSPDSVDVHDVVIAIAKANMNLNITKAIVERSVRAYQDMISIR</sequence>
<dbReference type="Pfam" id="PF02049">
    <property type="entry name" value="FliE"/>
    <property type="match status" value="1"/>
</dbReference>
<dbReference type="GO" id="GO:0005198">
    <property type="term" value="F:structural molecule activity"/>
    <property type="evidence" value="ECO:0007669"/>
    <property type="project" value="UniProtKB-UniRule"/>
</dbReference>
<dbReference type="NCBIfam" id="TIGR00205">
    <property type="entry name" value="fliE"/>
    <property type="match status" value="1"/>
</dbReference>
<dbReference type="Proteomes" id="UP000244655">
    <property type="component" value="Chromosome"/>
</dbReference>
<dbReference type="GO" id="GO:0003774">
    <property type="term" value="F:cytoskeletal motor activity"/>
    <property type="evidence" value="ECO:0007669"/>
    <property type="project" value="InterPro"/>
</dbReference>
<evidence type="ECO:0000256" key="2">
    <source>
        <dbReference type="ARBA" id="ARBA00009272"/>
    </source>
</evidence>
<keyword evidence="5" id="KW-0282">Flagellum</keyword>
<keyword evidence="5" id="KW-0969">Cilium</keyword>
<keyword evidence="6" id="KW-1185">Reference proteome</keyword>
<dbReference type="PRINTS" id="PR01006">
    <property type="entry name" value="FLGHOOKFLIE"/>
</dbReference>
<dbReference type="OrthoDB" id="370409at2"/>
<evidence type="ECO:0000256" key="3">
    <source>
        <dbReference type="ARBA" id="ARBA00023143"/>
    </source>
</evidence>
<dbReference type="AlphaFoldDB" id="A0A2S1LWM3"/>
<organism evidence="5 6">
    <name type="scientific">Candidatus Borreliella tachyglossi</name>
    <dbReference type="NCBI Taxonomy" id="1964448"/>
    <lineage>
        <taxon>Bacteria</taxon>
        <taxon>Pseudomonadati</taxon>
        <taxon>Spirochaetota</taxon>
        <taxon>Spirochaetia</taxon>
        <taxon>Spirochaetales</taxon>
        <taxon>Borreliaceae</taxon>
        <taxon>Borreliella</taxon>
    </lineage>
</organism>
<dbReference type="GO" id="GO:0009425">
    <property type="term" value="C:bacterial-type flagellum basal body"/>
    <property type="evidence" value="ECO:0007669"/>
    <property type="project" value="UniProtKB-SubCell"/>
</dbReference>
<dbReference type="PANTHER" id="PTHR34653:SF1">
    <property type="entry name" value="FLAGELLAR HOOK-BASAL BODY COMPLEX PROTEIN FLIE"/>
    <property type="match status" value="1"/>
</dbReference>
<comment type="similarity">
    <text evidence="2">Belongs to the FliE family.</text>
</comment>
<gene>
    <name evidence="5" type="ORF">CR532_01510</name>
</gene>
<dbReference type="PANTHER" id="PTHR34653">
    <property type="match status" value="1"/>
</dbReference>
<evidence type="ECO:0000256" key="4">
    <source>
        <dbReference type="NCBIfam" id="TIGR00205"/>
    </source>
</evidence>
<dbReference type="EMBL" id="CP025785">
    <property type="protein sequence ID" value="AWG42682.1"/>
    <property type="molecule type" value="Genomic_DNA"/>
</dbReference>
<dbReference type="RefSeq" id="WP_108729082.1">
    <property type="nucleotide sequence ID" value="NZ_CP025785.1"/>
</dbReference>
<dbReference type="InterPro" id="IPR001624">
    <property type="entry name" value="FliE"/>
</dbReference>